<comment type="subcellular location">
    <subcellularLocation>
        <location evidence="1">Cell inner membrane</location>
        <topology evidence="1">Single-pass membrane protein</topology>
        <orientation evidence="1">Periplasmic side</orientation>
    </subcellularLocation>
</comment>
<feature type="region of interest" description="Disordered" evidence="10">
    <location>
        <begin position="55"/>
        <end position="169"/>
    </location>
</feature>
<dbReference type="RefSeq" id="WP_016166073.1">
    <property type="nucleotide sequence ID" value="NZ_BBNK01000020.1"/>
</dbReference>
<keyword evidence="9 11" id="KW-0472">Membrane</keyword>
<evidence type="ECO:0000256" key="6">
    <source>
        <dbReference type="ARBA" id="ARBA00022692"/>
    </source>
</evidence>
<dbReference type="GO" id="GO:0055085">
    <property type="term" value="P:transmembrane transport"/>
    <property type="evidence" value="ECO:0007669"/>
    <property type="project" value="InterPro"/>
</dbReference>
<keyword evidence="5" id="KW-0997">Cell inner membrane</keyword>
<evidence type="ECO:0000256" key="11">
    <source>
        <dbReference type="SAM" id="Phobius"/>
    </source>
</evidence>
<reference evidence="13 14" key="1">
    <citation type="submission" date="2019-09" db="EMBL/GenBank/DDBJ databases">
        <title>Draft genome sequence of Acinetobacter tandoii W4-4-4 isolated from environmental water sample.</title>
        <authorList>
            <person name="Wee S.K."/>
            <person name="Yan B."/>
            <person name="Mustaffa S.B."/>
            <person name="Yap E.P.H."/>
        </authorList>
    </citation>
    <scope>NUCLEOTIDE SEQUENCE [LARGE SCALE GENOMIC DNA]</scope>
    <source>
        <strain evidence="13 14">W4-4-4</strain>
    </source>
</reference>
<evidence type="ECO:0000256" key="1">
    <source>
        <dbReference type="ARBA" id="ARBA00004383"/>
    </source>
</evidence>
<keyword evidence="6 11" id="KW-0812">Transmembrane</keyword>
<keyword evidence="3" id="KW-0813">Transport</keyword>
<dbReference type="SUPFAM" id="SSF74653">
    <property type="entry name" value="TolA/TonB C-terminal domain"/>
    <property type="match status" value="1"/>
</dbReference>
<dbReference type="AlphaFoldDB" id="A0A5N4W510"/>
<dbReference type="EMBL" id="VXLD01000015">
    <property type="protein sequence ID" value="KAB1852104.1"/>
    <property type="molecule type" value="Genomic_DNA"/>
</dbReference>
<keyword evidence="8 11" id="KW-1133">Transmembrane helix</keyword>
<feature type="compositionally biased region" description="Pro residues" evidence="10">
    <location>
        <begin position="116"/>
        <end position="128"/>
    </location>
</feature>
<dbReference type="GO" id="GO:0005886">
    <property type="term" value="C:plasma membrane"/>
    <property type="evidence" value="ECO:0007669"/>
    <property type="project" value="UniProtKB-SubCell"/>
</dbReference>
<evidence type="ECO:0000313" key="14">
    <source>
        <dbReference type="Proteomes" id="UP000325788"/>
    </source>
</evidence>
<evidence type="ECO:0000256" key="10">
    <source>
        <dbReference type="SAM" id="MobiDB-lite"/>
    </source>
</evidence>
<feature type="compositionally biased region" description="Basic and acidic residues" evidence="10">
    <location>
        <begin position="57"/>
        <end position="81"/>
    </location>
</feature>
<accession>A0A5N4W510</accession>
<name>A0A5N4W510_9GAMM</name>
<proteinExistence type="inferred from homology"/>
<dbReference type="NCBIfam" id="TIGR01352">
    <property type="entry name" value="tonB_Cterm"/>
    <property type="match status" value="1"/>
</dbReference>
<dbReference type="InterPro" id="IPR006260">
    <property type="entry name" value="TonB/TolA_C"/>
</dbReference>
<dbReference type="Gene3D" id="3.30.1150.10">
    <property type="match status" value="1"/>
</dbReference>
<evidence type="ECO:0000259" key="12">
    <source>
        <dbReference type="PROSITE" id="PS52015"/>
    </source>
</evidence>
<evidence type="ECO:0000256" key="7">
    <source>
        <dbReference type="ARBA" id="ARBA00022927"/>
    </source>
</evidence>
<feature type="transmembrane region" description="Helical" evidence="11">
    <location>
        <begin position="16"/>
        <end position="34"/>
    </location>
</feature>
<evidence type="ECO:0000313" key="13">
    <source>
        <dbReference type="EMBL" id="KAB1852104.1"/>
    </source>
</evidence>
<gene>
    <name evidence="13" type="ORF">F4W09_15275</name>
</gene>
<evidence type="ECO:0000256" key="3">
    <source>
        <dbReference type="ARBA" id="ARBA00022448"/>
    </source>
</evidence>
<evidence type="ECO:0000256" key="5">
    <source>
        <dbReference type="ARBA" id="ARBA00022519"/>
    </source>
</evidence>
<comment type="caution">
    <text evidence="13">The sequence shown here is derived from an EMBL/GenBank/DDBJ whole genome shotgun (WGS) entry which is preliminary data.</text>
</comment>
<keyword evidence="4" id="KW-1003">Cell membrane</keyword>
<evidence type="ECO:0000256" key="8">
    <source>
        <dbReference type="ARBA" id="ARBA00022989"/>
    </source>
</evidence>
<dbReference type="InterPro" id="IPR037682">
    <property type="entry name" value="TonB_C"/>
</dbReference>
<protein>
    <submittedName>
        <fullName evidence="13">Energy transducer TonB</fullName>
    </submittedName>
</protein>
<feature type="compositionally biased region" description="Low complexity" evidence="10">
    <location>
        <begin position="105"/>
        <end position="115"/>
    </location>
</feature>
<feature type="compositionally biased region" description="Low complexity" evidence="10">
    <location>
        <begin position="129"/>
        <end position="146"/>
    </location>
</feature>
<dbReference type="GO" id="GO:0015031">
    <property type="term" value="P:protein transport"/>
    <property type="evidence" value="ECO:0007669"/>
    <property type="project" value="UniProtKB-KW"/>
</dbReference>
<dbReference type="PANTHER" id="PTHR33446">
    <property type="entry name" value="PROTEIN TONB-RELATED"/>
    <property type="match status" value="1"/>
</dbReference>
<evidence type="ECO:0000256" key="9">
    <source>
        <dbReference type="ARBA" id="ARBA00023136"/>
    </source>
</evidence>
<sequence>MGTSFTALENNSAKRLIGIGAVIFLHLIIFYALMAGLSKTIHKPEEPTVELMIIQDKPPEPEKPKPKEIPPEPPKMVKEVVKTPVPEKPVEKIEPVQKTAPVSPTQPVKAVTPTPTTAPSPSPVPAPTPVTAAATPAPAPKPAGVTRGASQGQGGCKQPEMPREAQMNGEFGAVTISVLVGTDGKAKQVKVKKSSGVKSLDKAASKAYSLCTFNPALKNGEPQETWFEIPYEFALD</sequence>
<dbReference type="Proteomes" id="UP000325788">
    <property type="component" value="Unassembled WGS sequence"/>
</dbReference>
<comment type="similarity">
    <text evidence="2">Belongs to the TonB family.</text>
</comment>
<feature type="domain" description="TonB C-terminal" evidence="12">
    <location>
        <begin position="146"/>
        <end position="236"/>
    </location>
</feature>
<organism evidence="13 14">
    <name type="scientific">Acinetobacter tandoii</name>
    <dbReference type="NCBI Taxonomy" id="202954"/>
    <lineage>
        <taxon>Bacteria</taxon>
        <taxon>Pseudomonadati</taxon>
        <taxon>Pseudomonadota</taxon>
        <taxon>Gammaproteobacteria</taxon>
        <taxon>Moraxellales</taxon>
        <taxon>Moraxellaceae</taxon>
        <taxon>Acinetobacter</taxon>
    </lineage>
</organism>
<dbReference type="PANTHER" id="PTHR33446:SF2">
    <property type="entry name" value="PROTEIN TONB"/>
    <property type="match status" value="1"/>
</dbReference>
<evidence type="ECO:0000256" key="2">
    <source>
        <dbReference type="ARBA" id="ARBA00006555"/>
    </source>
</evidence>
<dbReference type="PROSITE" id="PS52015">
    <property type="entry name" value="TONB_CTD"/>
    <property type="match status" value="1"/>
</dbReference>
<evidence type="ECO:0000256" key="4">
    <source>
        <dbReference type="ARBA" id="ARBA00022475"/>
    </source>
</evidence>
<dbReference type="InterPro" id="IPR051045">
    <property type="entry name" value="TonB-dependent_transducer"/>
</dbReference>
<dbReference type="Pfam" id="PF03544">
    <property type="entry name" value="TonB_C"/>
    <property type="match status" value="1"/>
</dbReference>
<keyword evidence="7" id="KW-0653">Protein transport</keyword>